<dbReference type="PANTHER" id="PTHR21477:SF12">
    <property type="entry name" value="PROTEIN PHLOEM PROTEIN 2-LIKE A10"/>
    <property type="match status" value="1"/>
</dbReference>
<dbReference type="EMBL" id="JARAOO010000014">
    <property type="protein sequence ID" value="KAJ7944551.1"/>
    <property type="molecule type" value="Genomic_DNA"/>
</dbReference>
<evidence type="ECO:0000313" key="4">
    <source>
        <dbReference type="Proteomes" id="UP001163823"/>
    </source>
</evidence>
<protein>
    <submittedName>
        <fullName evidence="3">PHLOEM 2-LIKE A10 protein</fullName>
    </submittedName>
</protein>
<reference evidence="3" key="1">
    <citation type="journal article" date="2023" name="Science">
        <title>Elucidation of the pathway for biosynthesis of saponin adjuvants from the soapbark tree.</title>
        <authorList>
            <person name="Reed J."/>
            <person name="Orme A."/>
            <person name="El-Demerdash A."/>
            <person name="Owen C."/>
            <person name="Martin L.B.B."/>
            <person name="Misra R.C."/>
            <person name="Kikuchi S."/>
            <person name="Rejzek M."/>
            <person name="Martin A.C."/>
            <person name="Harkess A."/>
            <person name="Leebens-Mack J."/>
            <person name="Louveau T."/>
            <person name="Stephenson M.J."/>
            <person name="Osbourn A."/>
        </authorList>
    </citation>
    <scope>NUCLEOTIDE SEQUENCE</scope>
    <source>
        <strain evidence="3">S10</strain>
    </source>
</reference>
<name>A0AAD7KST7_QUISA</name>
<keyword evidence="2" id="KW-0812">Transmembrane</keyword>
<sequence>MGFDQACKRKKLMLILAAFGFSSYGAYTVYYLPYVIHKRKRLSKLLGAFISVAEAVSYYAETIGVISGDMKEFLQSESDEIPNSLRQISKIIRSNEFSDSLTSSTQAVTVGVLRGYQSKKRIDRDETCSSSSFLDQVMNKLFTTAGSGFSSVVVGSLARNLVMAFYSDEQPSGKSNTSDSTSAGHGGSELDSLPIWVNVVSDGKCRELIVDSIKLFVSTAVALYLDKTMHINTYDEFFSSLTNPKHENKLRDMLVSVCNGAVETLVQTSHQVIRSSDTNVNPNSASSFIIEESPTPTRNGDMGYETSSKELKSSNSTADEKEHGWVSKVASTPSVPRARRFVLDVTGRDTFETIRSFIEFLLEKLYHGVKRCVNVVHEAVIETGLGIMRYAAAKSTVIATICLSLYFQVVGGVRVLMPV</sequence>
<organism evidence="3 4">
    <name type="scientific">Quillaja saponaria</name>
    <name type="common">Soap bark tree</name>
    <dbReference type="NCBI Taxonomy" id="32244"/>
    <lineage>
        <taxon>Eukaryota</taxon>
        <taxon>Viridiplantae</taxon>
        <taxon>Streptophyta</taxon>
        <taxon>Embryophyta</taxon>
        <taxon>Tracheophyta</taxon>
        <taxon>Spermatophyta</taxon>
        <taxon>Magnoliopsida</taxon>
        <taxon>eudicotyledons</taxon>
        <taxon>Gunneridae</taxon>
        <taxon>Pentapetalae</taxon>
        <taxon>rosids</taxon>
        <taxon>fabids</taxon>
        <taxon>Fabales</taxon>
        <taxon>Quillajaceae</taxon>
        <taxon>Quillaja</taxon>
    </lineage>
</organism>
<keyword evidence="2" id="KW-0472">Membrane</keyword>
<keyword evidence="2" id="KW-1133">Transmembrane helix</keyword>
<dbReference type="Proteomes" id="UP001163823">
    <property type="component" value="Chromosome 14"/>
</dbReference>
<comment type="caution">
    <text evidence="3">The sequence shown here is derived from an EMBL/GenBank/DDBJ whole genome shotgun (WGS) entry which is preliminary data.</text>
</comment>
<feature type="region of interest" description="Disordered" evidence="1">
    <location>
        <begin position="284"/>
        <end position="325"/>
    </location>
</feature>
<gene>
    <name evidence="3" type="ORF">O6P43_033932</name>
</gene>
<evidence type="ECO:0000256" key="2">
    <source>
        <dbReference type="SAM" id="Phobius"/>
    </source>
</evidence>
<dbReference type="PANTHER" id="PTHR21477">
    <property type="entry name" value="ZGC:172139"/>
    <property type="match status" value="1"/>
</dbReference>
<keyword evidence="4" id="KW-1185">Reference proteome</keyword>
<dbReference type="KEGG" id="qsa:O6P43_033932"/>
<feature type="transmembrane region" description="Helical" evidence="2">
    <location>
        <begin position="12"/>
        <end position="33"/>
    </location>
</feature>
<evidence type="ECO:0000313" key="3">
    <source>
        <dbReference type="EMBL" id="KAJ7944551.1"/>
    </source>
</evidence>
<evidence type="ECO:0000256" key="1">
    <source>
        <dbReference type="SAM" id="MobiDB-lite"/>
    </source>
</evidence>
<accession>A0AAD7KST7</accession>
<dbReference type="AlphaFoldDB" id="A0AAD7KST7"/>
<proteinExistence type="predicted"/>
<dbReference type="InterPro" id="IPR019141">
    <property type="entry name" value="DUF2045"/>
</dbReference>
<feature type="compositionally biased region" description="Basic and acidic residues" evidence="1">
    <location>
        <begin position="307"/>
        <end position="325"/>
    </location>
</feature>